<sequence>MGTLLAEEPAATQKSKTEGAEYRHLLVLVHGILSGPSDWNYVVTELKKRLNGKFLIYASAANSFIQTLSGIDVAGKRLAEEVKEVIKKNPGLEEISFLGHSLGGLFARYAIAALLDPPGKSKDFREEPTDDFTSVRRIGGLLPIHFITLATPHLGVRGKKQLPLLFGLTFLEKLAVPLAPILAGKTGRQLFLLDGKPVKPPLLLCMAQDNEDLQFLSALGSFKYRACYANVGYDHMVGWRTSSIRRESELPMPPRKSIDGYNHVVSVAKFPAVHKDMPSFDLESAEAKDVAQKMTNNKVKYYYERMEEEMIRGLQQVSWLKVDVSFHAAFWPFFAHNNIHVKSEWLYYEGAGVVAHVADSLKLEGDSVTFLSSL</sequence>
<organism evidence="2 3">
    <name type="scientific">Ceratopteris richardii</name>
    <name type="common">Triangle waterfern</name>
    <dbReference type="NCBI Taxonomy" id="49495"/>
    <lineage>
        <taxon>Eukaryota</taxon>
        <taxon>Viridiplantae</taxon>
        <taxon>Streptophyta</taxon>
        <taxon>Embryophyta</taxon>
        <taxon>Tracheophyta</taxon>
        <taxon>Polypodiopsida</taxon>
        <taxon>Polypodiidae</taxon>
        <taxon>Polypodiales</taxon>
        <taxon>Pteridineae</taxon>
        <taxon>Pteridaceae</taxon>
        <taxon>Parkerioideae</taxon>
        <taxon>Ceratopteris</taxon>
    </lineage>
</organism>
<gene>
    <name evidence="2" type="ORF">KP509_08G018700</name>
</gene>
<dbReference type="InterPro" id="IPR044294">
    <property type="entry name" value="Lipase-like"/>
</dbReference>
<dbReference type="Proteomes" id="UP000825935">
    <property type="component" value="Chromosome 8"/>
</dbReference>
<dbReference type="InterPro" id="IPR007751">
    <property type="entry name" value="DUF676_lipase-like"/>
</dbReference>
<accession>A0A8T2U6B9</accession>
<keyword evidence="3" id="KW-1185">Reference proteome</keyword>
<dbReference type="PANTHER" id="PTHR12482:SF11">
    <property type="entry name" value="LIPASE YOR059C ISOFORM X1"/>
    <property type="match status" value="1"/>
</dbReference>
<evidence type="ECO:0000313" key="2">
    <source>
        <dbReference type="EMBL" id="KAH7430882.1"/>
    </source>
</evidence>
<dbReference type="Pfam" id="PF05057">
    <property type="entry name" value="DUF676"/>
    <property type="match status" value="1"/>
</dbReference>
<reference evidence="2" key="1">
    <citation type="submission" date="2021-08" db="EMBL/GenBank/DDBJ databases">
        <title>WGS assembly of Ceratopteris richardii.</title>
        <authorList>
            <person name="Marchant D.B."/>
            <person name="Chen G."/>
            <person name="Jenkins J."/>
            <person name="Shu S."/>
            <person name="Leebens-Mack J."/>
            <person name="Grimwood J."/>
            <person name="Schmutz J."/>
            <person name="Soltis P."/>
            <person name="Soltis D."/>
            <person name="Chen Z.-H."/>
        </authorList>
    </citation>
    <scope>NUCLEOTIDE SEQUENCE</scope>
    <source>
        <strain evidence="2">Whitten #5841</strain>
        <tissue evidence="2">Leaf</tissue>
    </source>
</reference>
<dbReference type="OMA" id="VDVEYYP"/>
<proteinExistence type="predicted"/>
<evidence type="ECO:0000313" key="3">
    <source>
        <dbReference type="Proteomes" id="UP000825935"/>
    </source>
</evidence>
<evidence type="ECO:0000259" key="1">
    <source>
        <dbReference type="Pfam" id="PF05057"/>
    </source>
</evidence>
<name>A0A8T2U6B9_CERRI</name>
<dbReference type="PANTHER" id="PTHR12482">
    <property type="entry name" value="LIPASE ROG1-RELATED-RELATED"/>
    <property type="match status" value="1"/>
</dbReference>
<dbReference type="OrthoDB" id="273452at2759"/>
<dbReference type="InterPro" id="IPR029058">
    <property type="entry name" value="AB_hydrolase_fold"/>
</dbReference>
<protein>
    <recommendedName>
        <fullName evidence="1">DUF676 domain-containing protein</fullName>
    </recommendedName>
</protein>
<dbReference type="SUPFAM" id="SSF53474">
    <property type="entry name" value="alpha/beta-Hydrolases"/>
    <property type="match status" value="1"/>
</dbReference>
<dbReference type="AlphaFoldDB" id="A0A8T2U6B9"/>
<feature type="domain" description="DUF676" evidence="1">
    <location>
        <begin position="23"/>
        <end position="241"/>
    </location>
</feature>
<dbReference type="Gene3D" id="3.40.50.1820">
    <property type="entry name" value="alpha/beta hydrolase"/>
    <property type="match status" value="1"/>
</dbReference>
<dbReference type="EMBL" id="CM035413">
    <property type="protein sequence ID" value="KAH7430882.1"/>
    <property type="molecule type" value="Genomic_DNA"/>
</dbReference>
<comment type="caution">
    <text evidence="2">The sequence shown here is derived from an EMBL/GenBank/DDBJ whole genome shotgun (WGS) entry which is preliminary data.</text>
</comment>